<evidence type="ECO:0000313" key="1">
    <source>
        <dbReference type="EMBL" id="ABS78463.1"/>
    </source>
</evidence>
<accession>A9KDL3</accession>
<dbReference type="Pfam" id="PF09475">
    <property type="entry name" value="Dot_icm_IcmQ"/>
    <property type="match status" value="1"/>
</dbReference>
<dbReference type="NCBIfam" id="TIGR02527">
    <property type="entry name" value="dot_icm_IcmQ"/>
    <property type="match status" value="1"/>
</dbReference>
<gene>
    <name evidence="1" type="primary">icmQ</name>
    <name evidence="1" type="ordered locus">CBUD_0364</name>
</gene>
<evidence type="ECO:0000313" key="2">
    <source>
        <dbReference type="Proteomes" id="UP000008555"/>
    </source>
</evidence>
<dbReference type="Proteomes" id="UP000008555">
    <property type="component" value="Chromosome"/>
</dbReference>
<dbReference type="RefSeq" id="WP_010958340.1">
    <property type="nucleotide sequence ID" value="NC_009727.1"/>
</dbReference>
<dbReference type="KEGG" id="cbd:CBUD_0364"/>
<dbReference type="Gene3D" id="3.20.170.50">
    <property type="entry name" value="Dot/Icm secretion system IcmQ, C-terminal domain"/>
    <property type="match status" value="1"/>
</dbReference>
<organism evidence="1 2">
    <name type="scientific">Coxiella burnetii (strain Dugway 5J108-111)</name>
    <dbReference type="NCBI Taxonomy" id="434922"/>
    <lineage>
        <taxon>Bacteria</taxon>
        <taxon>Pseudomonadati</taxon>
        <taxon>Pseudomonadota</taxon>
        <taxon>Gammaproteobacteria</taxon>
        <taxon>Legionellales</taxon>
        <taxon>Coxiellaceae</taxon>
        <taxon>Coxiella</taxon>
    </lineage>
</organism>
<reference evidence="1 2" key="1">
    <citation type="journal article" date="2009" name="Infect. Immun.">
        <title>Comparative genomics reveal extensive transposon-mediated genomic plasticity and diversity among potential effector proteins within the genus Coxiella.</title>
        <authorList>
            <person name="Beare P.A."/>
            <person name="Unsworth N."/>
            <person name="Andoh M."/>
            <person name="Voth D.E."/>
            <person name="Omsland A."/>
            <person name="Gilk S.D."/>
            <person name="Williams K.P."/>
            <person name="Sobral B.W."/>
            <person name="Kupko J.J.III."/>
            <person name="Porcella S.F."/>
            <person name="Samuel J.E."/>
            <person name="Heinzen R.A."/>
        </authorList>
    </citation>
    <scope>NUCLEOTIDE SEQUENCE [LARGE SCALE GENOMIC DNA]</scope>
    <source>
        <strain evidence="1 2">Dugway 5J108-111</strain>
    </source>
</reference>
<proteinExistence type="predicted"/>
<dbReference type="HOGENOM" id="CLU_1164337_0_0_6"/>
<sequence>MTSFDLSNLRLNAKNEHLKQQLIECVDEQKAQFLQSAEVFYAKARRTEADYRHLCEAIIQATGQVLSAANWEESLFLRNTLKPIKKLYEEALALKEKLDGEQAGQAFTTPALTENKVKLYVSLYQSNGHDLKQWALQLASLESYMVGRPIYQNEADAMQAIRQKLSQLSEACVVVAVDQSKIISQENRSRKDRLGNLLTTVMPNAIKSENIIEFIHQGKRYHYVNQARELILKTSETN</sequence>
<dbReference type="InterPro" id="IPR043089">
    <property type="entry name" value="Dot_Icm_IcmQ_C"/>
</dbReference>
<dbReference type="AlphaFoldDB" id="A9KDL3"/>
<name>A9KDL3_COXBN</name>
<protein>
    <submittedName>
        <fullName evidence="1">IcmQ</fullName>
    </submittedName>
</protein>
<dbReference type="EMBL" id="CP000733">
    <property type="protein sequence ID" value="ABS78463.1"/>
    <property type="molecule type" value="Genomic_DNA"/>
</dbReference>
<dbReference type="InterPro" id="IPR013365">
    <property type="entry name" value="Dot_Icm_IcmQ"/>
</dbReference>